<dbReference type="Proteomes" id="UP001152795">
    <property type="component" value="Unassembled WGS sequence"/>
</dbReference>
<dbReference type="AlphaFoldDB" id="A0A7D9IIQ2"/>
<dbReference type="OrthoDB" id="5987559at2759"/>
<dbReference type="EMBL" id="CACRXK020005471">
    <property type="protein sequence ID" value="CAB4006302.1"/>
    <property type="molecule type" value="Genomic_DNA"/>
</dbReference>
<accession>A0A7D9IIQ2</accession>
<sequence>MSAVLRNSTVSILQHVVCDPTPVNIANVINNAFLASMSDFSPLSPNVRLATDNEPPFTVTEQSVFQKLSLIEYACPVYHDGLPTYLSSDLETIQRRAMRIIYPTESYEDALLLSGLTSLFLRRQQITNKVFLNIMNDDAHHKLHELLPAKNNISLNLRKKTKFINPRVKTNRYRNSFIISNSIKA</sequence>
<protein>
    <submittedName>
        <fullName evidence="1">Uncharacterized protein</fullName>
    </submittedName>
</protein>
<keyword evidence="2" id="KW-1185">Reference proteome</keyword>
<proteinExistence type="predicted"/>
<comment type="caution">
    <text evidence="1">The sequence shown here is derived from an EMBL/GenBank/DDBJ whole genome shotgun (WGS) entry which is preliminary data.</text>
</comment>
<evidence type="ECO:0000313" key="1">
    <source>
        <dbReference type="EMBL" id="CAB4006302.1"/>
    </source>
</evidence>
<name>A0A7D9IIQ2_PARCT</name>
<gene>
    <name evidence="1" type="ORF">PACLA_8A053374</name>
</gene>
<reference evidence="1" key="1">
    <citation type="submission" date="2020-04" db="EMBL/GenBank/DDBJ databases">
        <authorList>
            <person name="Alioto T."/>
            <person name="Alioto T."/>
            <person name="Gomez Garrido J."/>
        </authorList>
    </citation>
    <scope>NUCLEOTIDE SEQUENCE</scope>
    <source>
        <strain evidence="1">A484AB</strain>
    </source>
</reference>
<evidence type="ECO:0000313" key="2">
    <source>
        <dbReference type="Proteomes" id="UP001152795"/>
    </source>
</evidence>
<organism evidence="1 2">
    <name type="scientific">Paramuricea clavata</name>
    <name type="common">Red gorgonian</name>
    <name type="synonym">Violescent sea-whip</name>
    <dbReference type="NCBI Taxonomy" id="317549"/>
    <lineage>
        <taxon>Eukaryota</taxon>
        <taxon>Metazoa</taxon>
        <taxon>Cnidaria</taxon>
        <taxon>Anthozoa</taxon>
        <taxon>Octocorallia</taxon>
        <taxon>Malacalcyonacea</taxon>
        <taxon>Plexauridae</taxon>
        <taxon>Paramuricea</taxon>
    </lineage>
</organism>